<name>A0AB34VCC6_9GAMM</name>
<comment type="caution">
    <text evidence="1">The sequence shown here is derived from an EMBL/GenBank/DDBJ whole genome shotgun (WGS) entry which is preliminary data.</text>
</comment>
<evidence type="ECO:0000313" key="2">
    <source>
        <dbReference type="Proteomes" id="UP000072520"/>
    </source>
</evidence>
<reference evidence="1 2" key="1">
    <citation type="journal article" date="2016" name="Front. Microbiol.">
        <title>Genomic Resource of Rice Seed Associated Bacteria.</title>
        <authorList>
            <person name="Midha S."/>
            <person name="Bansal K."/>
            <person name="Sharma S."/>
            <person name="Kumar N."/>
            <person name="Patil P.P."/>
            <person name="Chaudhry V."/>
            <person name="Patil P.B."/>
        </authorList>
    </citation>
    <scope>NUCLEOTIDE SEQUENCE [LARGE SCALE GENOMIC DNA]</scope>
    <source>
        <strain evidence="1 2">RSA13</strain>
    </source>
</reference>
<organism evidence="1 2">
    <name type="scientific">Pantoea stewartii</name>
    <dbReference type="NCBI Taxonomy" id="66269"/>
    <lineage>
        <taxon>Bacteria</taxon>
        <taxon>Pseudomonadati</taxon>
        <taxon>Pseudomonadota</taxon>
        <taxon>Gammaproteobacteria</taxon>
        <taxon>Enterobacterales</taxon>
        <taxon>Erwiniaceae</taxon>
        <taxon>Pantoea</taxon>
    </lineage>
</organism>
<accession>A0AB34VCC6</accession>
<proteinExistence type="predicted"/>
<dbReference type="Proteomes" id="UP000072520">
    <property type="component" value="Unassembled WGS sequence"/>
</dbReference>
<dbReference type="AlphaFoldDB" id="A0AB34VCC6"/>
<sequence>MIRGQKQHNQLDAMRGFCSPGQRVMLALNADYLFITIILALCRCFDLFYCVKCAGVLITGIDYTFGFYTDRCLL</sequence>
<evidence type="ECO:0000313" key="1">
    <source>
        <dbReference type="EMBL" id="KTS95197.1"/>
    </source>
</evidence>
<dbReference type="EMBL" id="LDSI01000024">
    <property type="protein sequence ID" value="KTS95197.1"/>
    <property type="molecule type" value="Genomic_DNA"/>
</dbReference>
<protein>
    <submittedName>
        <fullName evidence="1">Uncharacterized protein</fullName>
    </submittedName>
</protein>
<gene>
    <name evidence="1" type="ORF">RSA13_16130</name>
</gene>